<sequence>MLGGGGSLHNVEILIRYRKHKNRFSTNSAETRYPSTDYTREDFNVSTPRSSYDVRVLLTVLY</sequence>
<organism evidence="1">
    <name type="scientific">Fusarium clavum</name>
    <dbReference type="NCBI Taxonomy" id="2594811"/>
    <lineage>
        <taxon>Eukaryota</taxon>
        <taxon>Fungi</taxon>
        <taxon>Dikarya</taxon>
        <taxon>Ascomycota</taxon>
        <taxon>Pezizomycotina</taxon>
        <taxon>Sordariomycetes</taxon>
        <taxon>Hypocreomycetidae</taxon>
        <taxon>Hypocreales</taxon>
        <taxon>Nectriaceae</taxon>
        <taxon>Fusarium</taxon>
        <taxon>Fusarium incarnatum-equiseti species complex</taxon>
    </lineage>
</organism>
<dbReference type="EMBL" id="CBMI010003672">
    <property type="protein sequence ID" value="CEG05336.1"/>
    <property type="molecule type" value="Genomic_DNA"/>
</dbReference>
<proteinExistence type="predicted"/>
<accession>A0A090N5Y4</accession>
<evidence type="ECO:0000313" key="1">
    <source>
        <dbReference type="EMBL" id="CEG05336.1"/>
    </source>
</evidence>
<comment type="caution">
    <text evidence="1">The sequence shown here is derived from an EMBL/GenBank/DDBJ whole genome shotgun (WGS) entry which is preliminary data.</text>
</comment>
<protein>
    <submittedName>
        <fullName evidence="1">WGS project CBMI000000000 data, contig CS3069_c003674</fullName>
    </submittedName>
</protein>
<name>A0A090N5Y4_9HYPO</name>
<gene>
    <name evidence="1" type="ORF">BN850_0108980</name>
</gene>
<reference evidence="1" key="1">
    <citation type="submission" date="2013-05" db="EMBL/GenBank/DDBJ databases">
        <title>Draft genome sequences of six wheat associated Fusarium spp. isolates.</title>
        <authorList>
            <person name="Moolhuijzen P.M."/>
            <person name="Manners J.M."/>
            <person name="Wilcox S."/>
            <person name="Bellgard M.I."/>
            <person name="Gardiner D.M."/>
        </authorList>
    </citation>
    <scope>NUCLEOTIDE SEQUENCE</scope>
    <source>
        <strain evidence="1">CS3069</strain>
    </source>
</reference>
<dbReference type="AlphaFoldDB" id="A0A090N5Y4"/>